<evidence type="ECO:0000313" key="5">
    <source>
        <dbReference type="Proteomes" id="UP000479190"/>
    </source>
</evidence>
<dbReference type="EMBL" id="CADCXV010000806">
    <property type="protein sequence ID" value="CAB0036036.1"/>
    <property type="molecule type" value="Genomic_DNA"/>
</dbReference>
<feature type="domain" description="Alpha-carbonic anhydrase" evidence="3">
    <location>
        <begin position="657"/>
        <end position="914"/>
    </location>
</feature>
<feature type="compositionally biased region" description="Basic residues" evidence="2">
    <location>
        <begin position="582"/>
        <end position="593"/>
    </location>
</feature>
<keyword evidence="5" id="KW-1185">Reference proteome</keyword>
<dbReference type="GO" id="GO:0005737">
    <property type="term" value="C:cytoplasm"/>
    <property type="evidence" value="ECO:0007669"/>
    <property type="project" value="TreeGrafter"/>
</dbReference>
<gene>
    <name evidence="4" type="ORF">TBRA_LOCUS7918</name>
</gene>
<dbReference type="Proteomes" id="UP000479190">
    <property type="component" value="Unassembled WGS sequence"/>
</dbReference>
<feature type="compositionally biased region" description="Basic and acidic residues" evidence="2">
    <location>
        <begin position="439"/>
        <end position="451"/>
    </location>
</feature>
<feature type="compositionally biased region" description="Low complexity" evidence="2">
    <location>
        <begin position="500"/>
        <end position="521"/>
    </location>
</feature>
<feature type="region of interest" description="Disordered" evidence="2">
    <location>
        <begin position="411"/>
        <end position="451"/>
    </location>
</feature>
<dbReference type="OrthoDB" id="429145at2759"/>
<dbReference type="InterPro" id="IPR023561">
    <property type="entry name" value="Carbonic_anhydrase_a-class"/>
</dbReference>
<accession>A0A6H5IKQ7</accession>
<dbReference type="PANTHER" id="PTHR18952">
    <property type="entry name" value="CARBONIC ANHYDRASE"/>
    <property type="match status" value="1"/>
</dbReference>
<sequence>MDHSRKFKRGPHYPPYIRLTRRECRPMAPCATAQQESIEEDHRLANWKRWLRDRERRQKYLSAALKREPYELALNAYERARDKNETACGDLGAKTVDRVDRAKYSKDDLDFWRPPERLHKYSEAKGDDVTLTEPQRLRKLVAPKARISRIRRSNNLPVALGNDATSRKTTTCGNAAAASGDGLQMGEPPSDLSCRSLAVIGKAFTPPDYDKKVLRLPVITVTEPERKKPLLQDPDSRAVLLIRDRELVAEGGRFFERLSRVRTEKLKRSKKDQHAKKYAYSVYDSHVYKIFGKEPPPIVWTVNFHSKGDEICKKFLRIENKGVKIMTFDWLSASPDCFPDMPYRRIDSCFFFDKTSFKIYPGQVLDFRILFHSKKSIVASELWTLQIQPQIYPSPIRVRLWGMSEGLDEIKRERQNRRSDRKIGTPGSRLDNPRTGQCPDRHGDELPRDRRNALRPLLPGARYIPKFESPSSLQVRADRRVEVHVAGNDRRRGHQRMEFGSRGSASGSAENRRSSAAARHAQTIRCSVRRVTAARRYLHPAPWFKQTDGLLAARGVFQRIRDYESVGLARLSFATASRRRLRGRGRGRGRRGRSGCGLRRIGRGEGRTPTPLSRNYAHENLRITLPNYQPTMVLMQYIDWSCIFTAFNCPKKNHSRVPFLYGETTGPEFWKCNYPESRGVQQSPININSQDVCCMNTAQPLCWFGYGDEPATMTIANDGNTVEVFGYWPCPTRPMLRGGPLRCAYEFHSALFRWGPGDDEGSEHTLDYERYPMELQVVHVKRGAGSFQDITACRIKDGILIMSYFFLVTSNDNPYLDHVVQNLRRVRCPGAFVQIPAFPLEWLCPKFESKYYHYQGSISHPPCSEIVVWLINPEPIAISASQRLIGGARRDGTPGLSDASRATVIATRGAMHAAHAASATRMLSGCVAATAHFAAQAGRRDGAEDLRRGQKEELKARN</sequence>
<dbReference type="PROSITE" id="PS51144">
    <property type="entry name" value="ALPHA_CA_2"/>
    <property type="match status" value="1"/>
</dbReference>
<organism evidence="4 5">
    <name type="scientific">Trichogramma brassicae</name>
    <dbReference type="NCBI Taxonomy" id="86971"/>
    <lineage>
        <taxon>Eukaryota</taxon>
        <taxon>Metazoa</taxon>
        <taxon>Ecdysozoa</taxon>
        <taxon>Arthropoda</taxon>
        <taxon>Hexapoda</taxon>
        <taxon>Insecta</taxon>
        <taxon>Pterygota</taxon>
        <taxon>Neoptera</taxon>
        <taxon>Endopterygota</taxon>
        <taxon>Hymenoptera</taxon>
        <taxon>Apocrita</taxon>
        <taxon>Proctotrupomorpha</taxon>
        <taxon>Chalcidoidea</taxon>
        <taxon>Trichogrammatidae</taxon>
        <taxon>Trichogramma</taxon>
    </lineage>
</organism>
<dbReference type="InterPro" id="IPR001148">
    <property type="entry name" value="CA_dom"/>
</dbReference>
<dbReference type="SMART" id="SM01057">
    <property type="entry name" value="Carb_anhydrase"/>
    <property type="match status" value="1"/>
</dbReference>
<evidence type="ECO:0000313" key="4">
    <source>
        <dbReference type="EMBL" id="CAB0036036.1"/>
    </source>
</evidence>
<dbReference type="InterPro" id="IPR036398">
    <property type="entry name" value="CA_dom_sf"/>
</dbReference>
<feature type="region of interest" description="Disordered" evidence="2">
    <location>
        <begin position="938"/>
        <end position="958"/>
    </location>
</feature>
<feature type="compositionally biased region" description="Basic and acidic residues" evidence="2">
    <location>
        <begin position="411"/>
        <end position="423"/>
    </location>
</feature>
<feature type="region of interest" description="Disordered" evidence="2">
    <location>
        <begin position="582"/>
        <end position="613"/>
    </location>
</feature>
<name>A0A6H5IKQ7_9HYME</name>
<dbReference type="Pfam" id="PF14646">
    <property type="entry name" value="MYCBPAP"/>
    <property type="match status" value="2"/>
</dbReference>
<protein>
    <recommendedName>
        <fullName evidence="3">Alpha-carbonic anhydrase domain-containing protein</fullName>
    </recommendedName>
</protein>
<feature type="compositionally biased region" description="Basic and acidic residues" evidence="2">
    <location>
        <begin position="485"/>
        <end position="499"/>
    </location>
</feature>
<dbReference type="InterPro" id="IPR032707">
    <property type="entry name" value="MYCBPAP"/>
</dbReference>
<dbReference type="Gene3D" id="3.10.200.10">
    <property type="entry name" value="Alpha carbonic anhydrase"/>
    <property type="match status" value="1"/>
</dbReference>
<dbReference type="GO" id="GO:0004089">
    <property type="term" value="F:carbonate dehydratase activity"/>
    <property type="evidence" value="ECO:0007669"/>
    <property type="project" value="InterPro"/>
</dbReference>
<dbReference type="SUPFAM" id="SSF51069">
    <property type="entry name" value="Carbonic anhydrase"/>
    <property type="match status" value="1"/>
</dbReference>
<comment type="similarity">
    <text evidence="1">Belongs to the alpha-carbonic anhydrase family.</text>
</comment>
<dbReference type="AlphaFoldDB" id="A0A6H5IKQ7"/>
<evidence type="ECO:0000259" key="3">
    <source>
        <dbReference type="PROSITE" id="PS51144"/>
    </source>
</evidence>
<reference evidence="4 5" key="1">
    <citation type="submission" date="2020-02" db="EMBL/GenBank/DDBJ databases">
        <authorList>
            <person name="Ferguson B K."/>
        </authorList>
    </citation>
    <scope>NUCLEOTIDE SEQUENCE [LARGE SCALE GENOMIC DNA]</scope>
</reference>
<proteinExistence type="inferred from homology"/>
<dbReference type="PANTHER" id="PTHR18952:SF227">
    <property type="entry name" value="CARBONIC ANHYDRASE 13-RELATED"/>
    <property type="match status" value="1"/>
</dbReference>
<feature type="region of interest" description="Disordered" evidence="2">
    <location>
        <begin position="485"/>
        <end position="522"/>
    </location>
</feature>
<dbReference type="Pfam" id="PF00194">
    <property type="entry name" value="Carb_anhydrase"/>
    <property type="match status" value="1"/>
</dbReference>
<evidence type="ECO:0000256" key="1">
    <source>
        <dbReference type="ARBA" id="ARBA00010718"/>
    </source>
</evidence>
<evidence type="ECO:0000256" key="2">
    <source>
        <dbReference type="SAM" id="MobiDB-lite"/>
    </source>
</evidence>
<dbReference type="GO" id="GO:0008270">
    <property type="term" value="F:zinc ion binding"/>
    <property type="evidence" value="ECO:0007669"/>
    <property type="project" value="InterPro"/>
</dbReference>